<keyword evidence="2" id="KW-1185">Reference proteome</keyword>
<organism evidence="1 2">
    <name type="scientific">Polyporus arcularius HHB13444</name>
    <dbReference type="NCBI Taxonomy" id="1314778"/>
    <lineage>
        <taxon>Eukaryota</taxon>
        <taxon>Fungi</taxon>
        <taxon>Dikarya</taxon>
        <taxon>Basidiomycota</taxon>
        <taxon>Agaricomycotina</taxon>
        <taxon>Agaricomycetes</taxon>
        <taxon>Polyporales</taxon>
        <taxon>Polyporaceae</taxon>
        <taxon>Polyporus</taxon>
    </lineage>
</organism>
<dbReference type="AlphaFoldDB" id="A0A5C3P799"/>
<evidence type="ECO:0000313" key="1">
    <source>
        <dbReference type="EMBL" id="TFK84839.1"/>
    </source>
</evidence>
<sequence length="148" mass="16607">MMMSSSSGTFASCCSGFSVRARFLVVRTDMTAVRGDINSTSGMSELLLVLKVRRGRHALGQVKTRFGNLRAIRRQLLVRPRRTCSRRKQQVSVLTFFYTAECSMYKGIVLPSCRARSARQTVLYRVAQLRFRSRTCVQAPETFPSGAG</sequence>
<dbReference type="InParanoid" id="A0A5C3P799"/>
<reference evidence="1 2" key="1">
    <citation type="journal article" date="2019" name="Nat. Ecol. Evol.">
        <title>Megaphylogeny resolves global patterns of mushroom evolution.</title>
        <authorList>
            <person name="Varga T."/>
            <person name="Krizsan K."/>
            <person name="Foldi C."/>
            <person name="Dima B."/>
            <person name="Sanchez-Garcia M."/>
            <person name="Sanchez-Ramirez S."/>
            <person name="Szollosi G.J."/>
            <person name="Szarkandi J.G."/>
            <person name="Papp V."/>
            <person name="Albert L."/>
            <person name="Andreopoulos W."/>
            <person name="Angelini C."/>
            <person name="Antonin V."/>
            <person name="Barry K.W."/>
            <person name="Bougher N.L."/>
            <person name="Buchanan P."/>
            <person name="Buyck B."/>
            <person name="Bense V."/>
            <person name="Catcheside P."/>
            <person name="Chovatia M."/>
            <person name="Cooper J."/>
            <person name="Damon W."/>
            <person name="Desjardin D."/>
            <person name="Finy P."/>
            <person name="Geml J."/>
            <person name="Haridas S."/>
            <person name="Hughes K."/>
            <person name="Justo A."/>
            <person name="Karasinski D."/>
            <person name="Kautmanova I."/>
            <person name="Kiss B."/>
            <person name="Kocsube S."/>
            <person name="Kotiranta H."/>
            <person name="LaButti K.M."/>
            <person name="Lechner B.E."/>
            <person name="Liimatainen K."/>
            <person name="Lipzen A."/>
            <person name="Lukacs Z."/>
            <person name="Mihaltcheva S."/>
            <person name="Morgado L.N."/>
            <person name="Niskanen T."/>
            <person name="Noordeloos M.E."/>
            <person name="Ohm R.A."/>
            <person name="Ortiz-Santana B."/>
            <person name="Ovrebo C."/>
            <person name="Racz N."/>
            <person name="Riley R."/>
            <person name="Savchenko A."/>
            <person name="Shiryaev A."/>
            <person name="Soop K."/>
            <person name="Spirin V."/>
            <person name="Szebenyi C."/>
            <person name="Tomsovsky M."/>
            <person name="Tulloss R.E."/>
            <person name="Uehling J."/>
            <person name="Grigoriev I.V."/>
            <person name="Vagvolgyi C."/>
            <person name="Papp T."/>
            <person name="Martin F.M."/>
            <person name="Miettinen O."/>
            <person name="Hibbett D.S."/>
            <person name="Nagy L.G."/>
        </authorList>
    </citation>
    <scope>NUCLEOTIDE SEQUENCE [LARGE SCALE GENOMIC DNA]</scope>
    <source>
        <strain evidence="1 2">HHB13444</strain>
    </source>
</reference>
<dbReference type="Proteomes" id="UP000308197">
    <property type="component" value="Unassembled WGS sequence"/>
</dbReference>
<protein>
    <submittedName>
        <fullName evidence="1">Uncharacterized protein</fullName>
    </submittedName>
</protein>
<gene>
    <name evidence="1" type="ORF">K466DRAFT_210851</name>
</gene>
<name>A0A5C3P799_9APHY</name>
<evidence type="ECO:0000313" key="2">
    <source>
        <dbReference type="Proteomes" id="UP000308197"/>
    </source>
</evidence>
<dbReference type="EMBL" id="ML211291">
    <property type="protein sequence ID" value="TFK84839.1"/>
    <property type="molecule type" value="Genomic_DNA"/>
</dbReference>
<accession>A0A5C3P799</accession>
<proteinExistence type="predicted"/>